<name>A0A9W7XJW6_9FUNG</name>
<reference evidence="1" key="1">
    <citation type="submission" date="2022-07" db="EMBL/GenBank/DDBJ databases">
        <title>Phylogenomic reconstructions and comparative analyses of Kickxellomycotina fungi.</title>
        <authorList>
            <person name="Reynolds N.K."/>
            <person name="Stajich J.E."/>
            <person name="Barry K."/>
            <person name="Grigoriev I.V."/>
            <person name="Crous P."/>
            <person name="Smith M.E."/>
        </authorList>
    </citation>
    <scope>NUCLEOTIDE SEQUENCE</scope>
    <source>
        <strain evidence="1">NBRC 105413</strain>
    </source>
</reference>
<proteinExistence type="predicted"/>
<evidence type="ECO:0000313" key="1">
    <source>
        <dbReference type="EMBL" id="KAJ1643942.1"/>
    </source>
</evidence>
<protein>
    <submittedName>
        <fullName evidence="1">Uncharacterized protein</fullName>
    </submittedName>
</protein>
<dbReference type="Gene3D" id="3.10.310.10">
    <property type="entry name" value="Diaminopimelate Epimerase, Chain A, domain 1"/>
    <property type="match status" value="1"/>
</dbReference>
<dbReference type="Proteomes" id="UP001145021">
    <property type="component" value="Unassembled WGS sequence"/>
</dbReference>
<comment type="caution">
    <text evidence="1">The sequence shown here is derived from an EMBL/GenBank/DDBJ whole genome shotgun (WGS) entry which is preliminary data.</text>
</comment>
<evidence type="ECO:0000313" key="2">
    <source>
        <dbReference type="Proteomes" id="UP001145021"/>
    </source>
</evidence>
<organism evidence="1 2">
    <name type="scientific">Coemansia asiatica</name>
    <dbReference type="NCBI Taxonomy" id="1052880"/>
    <lineage>
        <taxon>Eukaryota</taxon>
        <taxon>Fungi</taxon>
        <taxon>Fungi incertae sedis</taxon>
        <taxon>Zoopagomycota</taxon>
        <taxon>Kickxellomycotina</taxon>
        <taxon>Kickxellomycetes</taxon>
        <taxon>Kickxellales</taxon>
        <taxon>Kickxellaceae</taxon>
        <taxon>Coemansia</taxon>
    </lineage>
</organism>
<dbReference type="AlphaFoldDB" id="A0A9W7XJW6"/>
<sequence length="301" mass="33696">MPVIHYVVTLFGTNSYDGLSINTYTFDTEPTSSLIVLISEQSAYQHNLFLSPLADSSPTPSFNLRCYSPNGQVPVPPFTSFAAAHVLFHQHKIPQDKVIIVEDNNRRLEFPRTNGQMQCRVEIQQSWFDMPVGGAERILLMDIFGIVRRDVVLEYAEDCRTLVIYDLVFDKERLRGISPGYSNRRYSRTSVVETLDVDCIVVCVADKRSGGIYVRGLQPQNGYGDVDVPLAVLPYLKNISQFGPNNIPEPSLSMFEIAWTARQKECRLIKATPMAGTVGHPFSDKTVVLMAEATTIQAAQI</sequence>
<accession>A0A9W7XJW6</accession>
<gene>
    <name evidence="1" type="ORF">LPJ64_004323</name>
</gene>
<dbReference type="EMBL" id="JANBOH010000205">
    <property type="protein sequence ID" value="KAJ1643942.1"/>
    <property type="molecule type" value="Genomic_DNA"/>
</dbReference>
<keyword evidence="2" id="KW-1185">Reference proteome</keyword>